<dbReference type="PANTHER" id="PTHR16027:SF6">
    <property type="entry name" value="DILUTE DOMAIN-CONTAINING PROTEIN"/>
    <property type="match status" value="1"/>
</dbReference>
<dbReference type="EMBL" id="JXLN01012666">
    <property type="protein sequence ID" value="KPM08731.1"/>
    <property type="molecule type" value="Genomic_DNA"/>
</dbReference>
<gene>
    <name evidence="1" type="ORF">QR98_0072550</name>
</gene>
<name>A0A132ACL8_SARSC</name>
<dbReference type="OrthoDB" id="6108017at2759"/>
<protein>
    <submittedName>
        <fullName evidence="1">DIL domain containing protein</fullName>
    </submittedName>
</protein>
<dbReference type="Proteomes" id="UP000616769">
    <property type="component" value="Unassembled WGS sequence"/>
</dbReference>
<evidence type="ECO:0000313" key="1">
    <source>
        <dbReference type="EMBL" id="KPM08731.1"/>
    </source>
</evidence>
<reference evidence="1 2" key="1">
    <citation type="journal article" date="2015" name="Parasit. Vectors">
        <title>Draft genome of the scabies mite.</title>
        <authorList>
            <person name="Rider S.D.Jr."/>
            <person name="Morgan M.S."/>
            <person name="Arlian L.G."/>
        </authorList>
    </citation>
    <scope>NUCLEOTIDE SEQUENCE [LARGE SCALE GENOMIC DNA]</scope>
    <source>
        <strain evidence="1">Arlian Lab</strain>
    </source>
</reference>
<feature type="non-terminal residue" evidence="1">
    <location>
        <position position="1"/>
    </location>
</feature>
<dbReference type="Pfam" id="PF01843">
    <property type="entry name" value="DIL"/>
    <property type="match status" value="1"/>
</dbReference>
<accession>A0A132ACL8</accession>
<evidence type="ECO:0000313" key="2">
    <source>
        <dbReference type="Proteomes" id="UP000616769"/>
    </source>
</evidence>
<comment type="caution">
    <text evidence="1">The sequence shown here is derived from an EMBL/GenBank/DDBJ whole genome shotgun (WGS) entry which is preliminary data.</text>
</comment>
<dbReference type="PANTHER" id="PTHR16027">
    <property type="entry name" value="DILUTE DOMAIN-CONTAINING PROTEIN YPR089W"/>
    <property type="match status" value="1"/>
</dbReference>
<sequence length="191" mass="22420">MKNNQFNEQSEFFVNEIDNLEATQSLKNFDLTNFNPLLKDLIIYIYLTVLENQELSIEKREQNSDSDSGPPSPSETEIQCLFRELSNVRALFSMHQLDERFVFQFFRQIYFFIGCTALNHLTIRKDLCNKERAMEIIYNLSLLEQFLRENNVLNWEAIKSKLDPILQATRLLISIKTEKQIPAIESTTEAL</sequence>
<dbReference type="InterPro" id="IPR052072">
    <property type="entry name" value="Vascular_dev_regulator"/>
</dbReference>
<dbReference type="PROSITE" id="PS51126">
    <property type="entry name" value="DILUTE"/>
    <property type="match status" value="1"/>
</dbReference>
<dbReference type="VEuPathDB" id="VectorBase:SSCA003720"/>
<dbReference type="GO" id="GO:0051020">
    <property type="term" value="F:GTPase binding"/>
    <property type="evidence" value="ECO:0007669"/>
    <property type="project" value="TreeGrafter"/>
</dbReference>
<proteinExistence type="predicted"/>
<organism evidence="1 2">
    <name type="scientific">Sarcoptes scabiei</name>
    <name type="common">Itch mite</name>
    <name type="synonym">Acarus scabiei</name>
    <dbReference type="NCBI Taxonomy" id="52283"/>
    <lineage>
        <taxon>Eukaryota</taxon>
        <taxon>Metazoa</taxon>
        <taxon>Ecdysozoa</taxon>
        <taxon>Arthropoda</taxon>
        <taxon>Chelicerata</taxon>
        <taxon>Arachnida</taxon>
        <taxon>Acari</taxon>
        <taxon>Acariformes</taxon>
        <taxon>Sarcoptiformes</taxon>
        <taxon>Astigmata</taxon>
        <taxon>Psoroptidia</taxon>
        <taxon>Sarcoptoidea</taxon>
        <taxon>Sarcoptidae</taxon>
        <taxon>Sarcoptinae</taxon>
        <taxon>Sarcoptes</taxon>
    </lineage>
</organism>
<dbReference type="AlphaFoldDB" id="A0A132ACL8"/>
<dbReference type="SMART" id="SM01132">
    <property type="entry name" value="DIL"/>
    <property type="match status" value="1"/>
</dbReference>
<dbReference type="InterPro" id="IPR002710">
    <property type="entry name" value="Dilute_dom"/>
</dbReference>